<evidence type="ECO:0000256" key="4">
    <source>
        <dbReference type="SAM" id="MobiDB-lite"/>
    </source>
</evidence>
<feature type="compositionally biased region" description="Acidic residues" evidence="4">
    <location>
        <begin position="428"/>
        <end position="437"/>
    </location>
</feature>
<dbReference type="GO" id="GO:0005829">
    <property type="term" value="C:cytosol"/>
    <property type="evidence" value="ECO:0007669"/>
    <property type="project" value="TreeGrafter"/>
</dbReference>
<dbReference type="GO" id="GO:0006152">
    <property type="term" value="P:purine nucleoside catabolic process"/>
    <property type="evidence" value="ECO:0007669"/>
    <property type="project" value="TreeGrafter"/>
</dbReference>
<evidence type="ECO:0000313" key="7">
    <source>
        <dbReference type="Proteomes" id="UP000799766"/>
    </source>
</evidence>
<feature type="domain" description="Inosine/uridine-preferring nucleoside hydrolase" evidence="5">
    <location>
        <begin position="6"/>
        <end position="250"/>
    </location>
</feature>
<dbReference type="InterPro" id="IPR036452">
    <property type="entry name" value="Ribo_hydro-like"/>
</dbReference>
<evidence type="ECO:0000256" key="3">
    <source>
        <dbReference type="ARBA" id="ARBA00023295"/>
    </source>
</evidence>
<evidence type="ECO:0000256" key="2">
    <source>
        <dbReference type="ARBA" id="ARBA00022801"/>
    </source>
</evidence>
<feature type="compositionally biased region" description="Pro residues" evidence="4">
    <location>
        <begin position="258"/>
        <end position="267"/>
    </location>
</feature>
<dbReference type="Pfam" id="PF01156">
    <property type="entry name" value="IU_nuc_hydro"/>
    <property type="match status" value="1"/>
</dbReference>
<dbReference type="InterPro" id="IPR023186">
    <property type="entry name" value="IUNH"/>
</dbReference>
<gene>
    <name evidence="6" type="ORF">BDY21DRAFT_402867</name>
</gene>
<dbReference type="GO" id="GO:0008477">
    <property type="term" value="F:purine nucleosidase activity"/>
    <property type="evidence" value="ECO:0007669"/>
    <property type="project" value="TreeGrafter"/>
</dbReference>
<dbReference type="PANTHER" id="PTHR12304:SF56">
    <property type="entry name" value="HYDROLASE, PUTATIVE (AFU_ORTHOLOGUE AFUA_1G11790)-RELATED"/>
    <property type="match status" value="1"/>
</dbReference>
<comment type="similarity">
    <text evidence="1">Belongs to the IUNH family.</text>
</comment>
<feature type="region of interest" description="Disordered" evidence="4">
    <location>
        <begin position="412"/>
        <end position="446"/>
    </location>
</feature>
<evidence type="ECO:0000313" key="6">
    <source>
        <dbReference type="EMBL" id="KAF2460870.1"/>
    </source>
</evidence>
<keyword evidence="2 6" id="KW-0378">Hydrolase</keyword>
<dbReference type="PANTHER" id="PTHR12304">
    <property type="entry name" value="INOSINE-URIDINE PREFERRING NUCLEOSIDE HYDROLASE"/>
    <property type="match status" value="1"/>
</dbReference>
<dbReference type="Gene3D" id="3.90.245.10">
    <property type="entry name" value="Ribonucleoside hydrolase-like"/>
    <property type="match status" value="1"/>
</dbReference>
<keyword evidence="3" id="KW-0326">Glycosidase</keyword>
<dbReference type="SUPFAM" id="SSF53590">
    <property type="entry name" value="Nucleoside hydrolase"/>
    <property type="match status" value="1"/>
</dbReference>
<dbReference type="EMBL" id="MU001672">
    <property type="protein sequence ID" value="KAF2460870.1"/>
    <property type="molecule type" value="Genomic_DNA"/>
</dbReference>
<name>A0A6A6PA98_9PEZI</name>
<feature type="region of interest" description="Disordered" evidence="4">
    <location>
        <begin position="253"/>
        <end position="286"/>
    </location>
</feature>
<sequence>MAPNRIIIDTDPGIDDVMAMLLALSAAPEELEVLMISVTWGNVEVQNCLRNVMSLFHHIAKEQEWRRANGQPEGFETLKKCKPIVAVGADRPLEDQRMMADYFHGVDGLAGIYTSHPHLTPAETWANLFASALSSNNPDLVAAAREAASSSSSTAANAPTSHALFTPTNQPAHEAILSQLRAHPADTITLVAVGPLTNLALAAAADPHAFLRAKQVVVMGGAVDEVGNITPVAEFNTFADAVAAARVYALTSPRPASTMPPAPPPAPAAKTDGHEPPSRSSQCLPPYPKGLGSRRLKVVLFSLDITTPHEITRGMFLSTVKPLVSAGSPLAEWVSAFVTPTFAKMEALHVGAADRSPDDVGLALHDPLCIWYALLHEKHPEQWKMAAGAPEDIRVETAGQWTRGMCVVDRRDRKRREEPTVEARAEVEEGDEKEEEPEVHNDTGNWLGSKGGNRIWRVVGTPGHNVWGPYLLKRIFQLS</sequence>
<protein>
    <submittedName>
        <fullName evidence="6">Inosine/uridine-preferring nucleoside hydrolase domain-containing protein</fullName>
    </submittedName>
</protein>
<keyword evidence="7" id="KW-1185">Reference proteome</keyword>
<dbReference type="AlphaFoldDB" id="A0A6A6PA98"/>
<organism evidence="6 7">
    <name type="scientific">Lineolata rhizophorae</name>
    <dbReference type="NCBI Taxonomy" id="578093"/>
    <lineage>
        <taxon>Eukaryota</taxon>
        <taxon>Fungi</taxon>
        <taxon>Dikarya</taxon>
        <taxon>Ascomycota</taxon>
        <taxon>Pezizomycotina</taxon>
        <taxon>Dothideomycetes</taxon>
        <taxon>Dothideomycetes incertae sedis</taxon>
        <taxon>Lineolatales</taxon>
        <taxon>Lineolataceae</taxon>
        <taxon>Lineolata</taxon>
    </lineage>
</organism>
<dbReference type="Proteomes" id="UP000799766">
    <property type="component" value="Unassembled WGS sequence"/>
</dbReference>
<proteinExistence type="inferred from homology"/>
<evidence type="ECO:0000256" key="1">
    <source>
        <dbReference type="ARBA" id="ARBA00009176"/>
    </source>
</evidence>
<feature type="compositionally biased region" description="Basic and acidic residues" evidence="4">
    <location>
        <begin position="412"/>
        <end position="427"/>
    </location>
</feature>
<dbReference type="InterPro" id="IPR001910">
    <property type="entry name" value="Inosine/uridine_hydrolase_dom"/>
</dbReference>
<accession>A0A6A6PA98</accession>
<evidence type="ECO:0000259" key="5">
    <source>
        <dbReference type="Pfam" id="PF01156"/>
    </source>
</evidence>
<reference evidence="6" key="1">
    <citation type="journal article" date="2020" name="Stud. Mycol.">
        <title>101 Dothideomycetes genomes: a test case for predicting lifestyles and emergence of pathogens.</title>
        <authorList>
            <person name="Haridas S."/>
            <person name="Albert R."/>
            <person name="Binder M."/>
            <person name="Bloem J."/>
            <person name="Labutti K."/>
            <person name="Salamov A."/>
            <person name="Andreopoulos B."/>
            <person name="Baker S."/>
            <person name="Barry K."/>
            <person name="Bills G."/>
            <person name="Bluhm B."/>
            <person name="Cannon C."/>
            <person name="Castanera R."/>
            <person name="Culley D."/>
            <person name="Daum C."/>
            <person name="Ezra D."/>
            <person name="Gonzalez J."/>
            <person name="Henrissat B."/>
            <person name="Kuo A."/>
            <person name="Liang C."/>
            <person name="Lipzen A."/>
            <person name="Lutzoni F."/>
            <person name="Magnuson J."/>
            <person name="Mondo S."/>
            <person name="Nolan M."/>
            <person name="Ohm R."/>
            <person name="Pangilinan J."/>
            <person name="Park H.-J."/>
            <person name="Ramirez L."/>
            <person name="Alfaro M."/>
            <person name="Sun H."/>
            <person name="Tritt A."/>
            <person name="Yoshinaga Y."/>
            <person name="Zwiers L.-H."/>
            <person name="Turgeon B."/>
            <person name="Goodwin S."/>
            <person name="Spatafora J."/>
            <person name="Crous P."/>
            <person name="Grigoriev I."/>
        </authorList>
    </citation>
    <scope>NUCLEOTIDE SEQUENCE</scope>
    <source>
        <strain evidence="6">ATCC 16933</strain>
    </source>
</reference>
<dbReference type="OrthoDB" id="5783963at2759"/>